<gene>
    <name evidence="1" type="ORF">C5167_008736</name>
</gene>
<dbReference type="Gramene" id="RZC65046">
    <property type="protein sequence ID" value="RZC65046"/>
    <property type="gene ID" value="C5167_008736"/>
</dbReference>
<evidence type="ECO:0000313" key="1">
    <source>
        <dbReference type="EMBL" id="RZC65046.1"/>
    </source>
</evidence>
<sequence length="100" mass="11621">MKNRVDPYLLGATALMELMVATGKEVPPLKLEHELVVDKVCLLVQWIFLTRISYDVGCAYSRINCSSRGRRYEQYVPLLKRLVKKQKRSYTLFEHVGNEC</sequence>
<dbReference type="EMBL" id="CM010720">
    <property type="protein sequence ID" value="RZC65046.1"/>
    <property type="molecule type" value="Genomic_DNA"/>
</dbReference>
<accession>A0A4Y7JWU7</accession>
<dbReference type="Proteomes" id="UP000316621">
    <property type="component" value="Chromosome 6"/>
</dbReference>
<evidence type="ECO:0000313" key="2">
    <source>
        <dbReference type="Proteomes" id="UP000316621"/>
    </source>
</evidence>
<reference evidence="1 2" key="1">
    <citation type="journal article" date="2018" name="Science">
        <title>The opium poppy genome and morphinan production.</title>
        <authorList>
            <person name="Guo L."/>
            <person name="Winzer T."/>
            <person name="Yang X."/>
            <person name="Li Y."/>
            <person name="Ning Z."/>
            <person name="He Z."/>
            <person name="Teodor R."/>
            <person name="Lu Y."/>
            <person name="Bowser T.A."/>
            <person name="Graham I.A."/>
            <person name="Ye K."/>
        </authorList>
    </citation>
    <scope>NUCLEOTIDE SEQUENCE [LARGE SCALE GENOMIC DNA]</scope>
    <source>
        <strain evidence="2">cv. HN1</strain>
        <tissue evidence="1">Leaves</tissue>
    </source>
</reference>
<dbReference type="AlphaFoldDB" id="A0A4Y7JWU7"/>
<organism evidence="1 2">
    <name type="scientific">Papaver somniferum</name>
    <name type="common">Opium poppy</name>
    <dbReference type="NCBI Taxonomy" id="3469"/>
    <lineage>
        <taxon>Eukaryota</taxon>
        <taxon>Viridiplantae</taxon>
        <taxon>Streptophyta</taxon>
        <taxon>Embryophyta</taxon>
        <taxon>Tracheophyta</taxon>
        <taxon>Spermatophyta</taxon>
        <taxon>Magnoliopsida</taxon>
        <taxon>Ranunculales</taxon>
        <taxon>Papaveraceae</taxon>
        <taxon>Papaveroideae</taxon>
        <taxon>Papaver</taxon>
    </lineage>
</organism>
<protein>
    <submittedName>
        <fullName evidence="1">Uncharacterized protein</fullName>
    </submittedName>
</protein>
<keyword evidence="2" id="KW-1185">Reference proteome</keyword>
<proteinExistence type="predicted"/>
<name>A0A4Y7JWU7_PAPSO</name>